<dbReference type="Proteomes" id="UP000076738">
    <property type="component" value="Unassembled WGS sequence"/>
</dbReference>
<dbReference type="PANTHER" id="PTHR33835:SF1">
    <property type="entry name" value="METALLO-BETA-LACTAMASE DOMAIN-CONTAINING PROTEIN"/>
    <property type="match status" value="1"/>
</dbReference>
<dbReference type="InterPro" id="IPR036866">
    <property type="entry name" value="RibonucZ/Hydroxyglut_hydro"/>
</dbReference>
<name>A0A167FY45_CALVF</name>
<proteinExistence type="predicted"/>
<evidence type="ECO:0000313" key="2">
    <source>
        <dbReference type="Proteomes" id="UP000076738"/>
    </source>
</evidence>
<dbReference type="PANTHER" id="PTHR33835">
    <property type="entry name" value="YALI0C07656P"/>
    <property type="match status" value="1"/>
</dbReference>
<accession>A0A167FY45</accession>
<reference evidence="1 2" key="1">
    <citation type="journal article" date="2016" name="Mol. Biol. Evol.">
        <title>Comparative Genomics of Early-Diverging Mushroom-Forming Fungi Provides Insights into the Origins of Lignocellulose Decay Capabilities.</title>
        <authorList>
            <person name="Nagy L.G."/>
            <person name="Riley R."/>
            <person name="Tritt A."/>
            <person name="Adam C."/>
            <person name="Daum C."/>
            <person name="Floudas D."/>
            <person name="Sun H."/>
            <person name="Yadav J.S."/>
            <person name="Pangilinan J."/>
            <person name="Larsson K.H."/>
            <person name="Matsuura K."/>
            <person name="Barry K."/>
            <person name="Labutti K."/>
            <person name="Kuo R."/>
            <person name="Ohm R.A."/>
            <person name="Bhattacharya S.S."/>
            <person name="Shirouzu T."/>
            <person name="Yoshinaga Y."/>
            <person name="Martin F.M."/>
            <person name="Grigoriev I.V."/>
            <person name="Hibbett D.S."/>
        </authorList>
    </citation>
    <scope>NUCLEOTIDE SEQUENCE [LARGE SCALE GENOMIC DNA]</scope>
    <source>
        <strain evidence="1 2">TUFC12733</strain>
    </source>
</reference>
<sequence>MSETVIREVASGVWIFSRPFSRFGILPVGGRSTAIKLGSGDVWVLASTQLDDPTKAKLHELGPVKYIIAADAVHNLFISQFKLEFPEAKCIGVEPLLEKRKDITWDGAYGKDAPDTKYGYEPEIQAHHFPSHVNQDVAFLHAPSKTLIEADLLFNLPAKEQYSKTKSPNSLAIQWSGFGPDSALHKRFGLLIGKNKDVMRSDVQAVATWDFDRIIPCHGDVIEKDGKKAWTTAYEMLLKD</sequence>
<keyword evidence="2" id="KW-1185">Reference proteome</keyword>
<gene>
    <name evidence="1" type="ORF">CALVIDRAFT_551709</name>
</gene>
<dbReference type="AlphaFoldDB" id="A0A167FY45"/>
<dbReference type="SUPFAM" id="SSF56281">
    <property type="entry name" value="Metallo-hydrolase/oxidoreductase"/>
    <property type="match status" value="1"/>
</dbReference>
<dbReference type="OrthoDB" id="421671at2759"/>
<organism evidence="1 2">
    <name type="scientific">Calocera viscosa (strain TUFC12733)</name>
    <dbReference type="NCBI Taxonomy" id="1330018"/>
    <lineage>
        <taxon>Eukaryota</taxon>
        <taxon>Fungi</taxon>
        <taxon>Dikarya</taxon>
        <taxon>Basidiomycota</taxon>
        <taxon>Agaricomycotina</taxon>
        <taxon>Dacrymycetes</taxon>
        <taxon>Dacrymycetales</taxon>
        <taxon>Dacrymycetaceae</taxon>
        <taxon>Calocera</taxon>
    </lineage>
</organism>
<evidence type="ECO:0000313" key="1">
    <source>
        <dbReference type="EMBL" id="KZO89969.1"/>
    </source>
</evidence>
<dbReference type="InterPro" id="IPR025638">
    <property type="entry name" value="DUF4336"/>
</dbReference>
<dbReference type="EMBL" id="KV417357">
    <property type="protein sequence ID" value="KZO89969.1"/>
    <property type="molecule type" value="Genomic_DNA"/>
</dbReference>
<dbReference type="Gene3D" id="3.60.15.10">
    <property type="entry name" value="Ribonuclease Z/Hydroxyacylglutathione hydrolase-like"/>
    <property type="match status" value="1"/>
</dbReference>
<protein>
    <submittedName>
        <fullName evidence="1">Uncharacterized protein</fullName>
    </submittedName>
</protein>